<protein>
    <submittedName>
        <fullName evidence="6">Uncharacterized protein</fullName>
    </submittedName>
</protein>
<dbReference type="PANTHER" id="PTHR22906:SF43">
    <property type="entry name" value="PROPERDIN"/>
    <property type="match status" value="1"/>
</dbReference>
<keyword evidence="4" id="KW-0677">Repeat</keyword>
<evidence type="ECO:0000256" key="1">
    <source>
        <dbReference type="ARBA" id="ARBA00004613"/>
    </source>
</evidence>
<dbReference type="OrthoDB" id="446173at2759"/>
<dbReference type="Gene3D" id="2.20.100.10">
    <property type="entry name" value="Thrombospondin type-1 (TSP1) repeat"/>
    <property type="match status" value="2"/>
</dbReference>
<evidence type="ECO:0000313" key="6">
    <source>
        <dbReference type="EMBL" id="CAH1772619.1"/>
    </source>
</evidence>
<gene>
    <name evidence="6" type="ORF">OFUS_LOCUS353</name>
</gene>
<dbReference type="PANTHER" id="PTHR22906">
    <property type="entry name" value="PROPERDIN"/>
    <property type="match status" value="1"/>
</dbReference>
<keyword evidence="2" id="KW-0964">Secreted</keyword>
<dbReference type="EMBL" id="CAIIXF020000001">
    <property type="protein sequence ID" value="CAH1772619.1"/>
    <property type="molecule type" value="Genomic_DNA"/>
</dbReference>
<comment type="subcellular location">
    <subcellularLocation>
        <location evidence="1">Secreted</location>
    </subcellularLocation>
</comment>
<dbReference type="SMART" id="SM00209">
    <property type="entry name" value="TSP1"/>
    <property type="match status" value="2"/>
</dbReference>
<evidence type="ECO:0000256" key="4">
    <source>
        <dbReference type="ARBA" id="ARBA00022737"/>
    </source>
</evidence>
<evidence type="ECO:0000256" key="2">
    <source>
        <dbReference type="ARBA" id="ARBA00022525"/>
    </source>
</evidence>
<comment type="caution">
    <text evidence="6">The sequence shown here is derived from an EMBL/GenBank/DDBJ whole genome shotgun (WGS) entry which is preliminary data.</text>
</comment>
<dbReference type="AlphaFoldDB" id="A0A8J1YA62"/>
<dbReference type="Proteomes" id="UP000749559">
    <property type="component" value="Unassembled WGS sequence"/>
</dbReference>
<reference evidence="6" key="1">
    <citation type="submission" date="2022-03" db="EMBL/GenBank/DDBJ databases">
        <authorList>
            <person name="Martin C."/>
        </authorList>
    </citation>
    <scope>NUCLEOTIDE SEQUENCE</scope>
</reference>
<dbReference type="SUPFAM" id="SSF82895">
    <property type="entry name" value="TSP-1 type 1 repeat"/>
    <property type="match status" value="2"/>
</dbReference>
<dbReference type="Pfam" id="PF00090">
    <property type="entry name" value="TSP_1"/>
    <property type="match status" value="2"/>
</dbReference>
<keyword evidence="5" id="KW-1015">Disulfide bond</keyword>
<organism evidence="6 7">
    <name type="scientific">Owenia fusiformis</name>
    <name type="common">Polychaete worm</name>
    <dbReference type="NCBI Taxonomy" id="6347"/>
    <lineage>
        <taxon>Eukaryota</taxon>
        <taxon>Metazoa</taxon>
        <taxon>Spiralia</taxon>
        <taxon>Lophotrochozoa</taxon>
        <taxon>Annelida</taxon>
        <taxon>Polychaeta</taxon>
        <taxon>Sedentaria</taxon>
        <taxon>Canalipalpata</taxon>
        <taxon>Sabellida</taxon>
        <taxon>Oweniida</taxon>
        <taxon>Oweniidae</taxon>
        <taxon>Owenia</taxon>
    </lineage>
</organism>
<dbReference type="InterPro" id="IPR000884">
    <property type="entry name" value="TSP1_rpt"/>
</dbReference>
<dbReference type="InterPro" id="IPR036383">
    <property type="entry name" value="TSP1_rpt_sf"/>
</dbReference>
<keyword evidence="3" id="KW-0732">Signal</keyword>
<accession>A0A8J1YA62</accession>
<name>A0A8J1YA62_OWEFU</name>
<sequence>GGDACLAADGETRQLSETESDDCNTDECPISGGWSEWSEFGSCSNTCGGGTKTRSRSCDNPAPDHGGDTCLAADGETRQLSETESDDCNTDECPIDGAWSDWSAFGSCTNTCGGGTKTRSRLCDNPAPDHGGDACLAADGETRQLSETESDDCNTDECPINGGWS</sequence>
<evidence type="ECO:0000256" key="3">
    <source>
        <dbReference type="ARBA" id="ARBA00022729"/>
    </source>
</evidence>
<keyword evidence="7" id="KW-1185">Reference proteome</keyword>
<evidence type="ECO:0000256" key="5">
    <source>
        <dbReference type="ARBA" id="ARBA00023157"/>
    </source>
</evidence>
<proteinExistence type="predicted"/>
<dbReference type="PROSITE" id="PS50092">
    <property type="entry name" value="TSP1"/>
    <property type="match status" value="2"/>
</dbReference>
<dbReference type="FunFam" id="2.20.100.10:FF:000080">
    <property type="entry name" value="SCO-spondin"/>
    <property type="match status" value="2"/>
</dbReference>
<feature type="non-terminal residue" evidence="6">
    <location>
        <position position="165"/>
    </location>
</feature>
<feature type="non-terminal residue" evidence="6">
    <location>
        <position position="1"/>
    </location>
</feature>
<dbReference type="InterPro" id="IPR052065">
    <property type="entry name" value="Compl_asym_regulator"/>
</dbReference>
<evidence type="ECO:0000313" key="7">
    <source>
        <dbReference type="Proteomes" id="UP000749559"/>
    </source>
</evidence>